<evidence type="ECO:0000256" key="6">
    <source>
        <dbReference type="ARBA" id="ARBA00022679"/>
    </source>
</evidence>
<dbReference type="InterPro" id="IPR005475">
    <property type="entry name" value="Transketolase-like_Pyr-bd"/>
</dbReference>
<organism evidence="13 14">
    <name type="scientific">Chloracidobacterium sp. N</name>
    <dbReference type="NCBI Taxonomy" id="2821540"/>
    <lineage>
        <taxon>Bacteria</taxon>
        <taxon>Pseudomonadati</taxon>
        <taxon>Acidobacteriota</taxon>
        <taxon>Terriglobia</taxon>
        <taxon>Terriglobales</taxon>
        <taxon>Acidobacteriaceae</taxon>
        <taxon>Chloracidobacterium</taxon>
        <taxon>Chloracidobacterium aggregatum</taxon>
    </lineage>
</organism>
<dbReference type="Gene3D" id="3.40.50.970">
    <property type="match status" value="2"/>
</dbReference>
<dbReference type="PROSITE" id="PS00802">
    <property type="entry name" value="TRANSKETOLASE_2"/>
    <property type="match status" value="1"/>
</dbReference>
<dbReference type="Proteomes" id="UP000677668">
    <property type="component" value="Chromosome 1"/>
</dbReference>
<dbReference type="EMBL" id="CP072642">
    <property type="protein sequence ID" value="QUV92992.1"/>
    <property type="molecule type" value="Genomic_DNA"/>
</dbReference>
<dbReference type="RefSeq" id="WP_211421418.1">
    <property type="nucleotide sequence ID" value="NZ_CP072642.1"/>
</dbReference>
<sequence>MASSSVPNAAGDALDRLCITTLRTLAIDAVEQAQSGHPGAPMENAPFGYLLYTRYLRHNPRNPQWPNRDRFVLSAGHGCMLLYGLLHLTGYDLPLDDIRRFRQWGSKTPGHPEYGHTPGVETTTGPLGQGLATAVGMAIAETWLAAHFNRPGHNLVDYYTYVLCSDGDLMEGVASEACSLAGTLKLGKLIVFYADNRITIDGSTDLAFREQVATRFLAYDWHVQSIEGNDLRQIAQAIEQAQQETTRPSLIVARTHIGYGSPNKQDTAKAHGEPLGAEEVKLTKQVYGWPYEEPFTIPAEALEVYRQCIPRGERLEAEWQARRAAYAAAFPDLAAEWQAFQTQTLPPGWDADLPHFTDAMATRQASGSIINALAPRLPFLIGGSADLTPSNNTTIKGAPAYSATTRAGRNFHFGVREHAMGAILNGMALTPGFIPYGGTFLIFSDYMKAAIRLAALMRLRVIYVFTHDSIGLGEDGPTHQAVEQLAGLRAIPNLTVIRPADANEVTAAWCTAIRNTEGPTAIVLTRQKVPTFDRTRHAPASLLSKGAYVFSKEQGDTPDLILIGSGSELQWAVAAQAQLQQEGIATRVVSMPSWECFEQQPAEYRHSVLPPTVKKRVAIEAAAPLGWRDYVTDEGAIIAMKEFGASAPFTVLMREFGFTVENVIATAKSLLSQT</sequence>
<comment type="cofactor">
    <cofactor evidence="1">
        <name>Mg(2+)</name>
        <dbReference type="ChEBI" id="CHEBI:18420"/>
    </cofactor>
</comment>
<dbReference type="Pfam" id="PF22613">
    <property type="entry name" value="Transketolase_C_1"/>
    <property type="match status" value="1"/>
</dbReference>
<evidence type="ECO:0000256" key="8">
    <source>
        <dbReference type="ARBA" id="ARBA00022842"/>
    </source>
</evidence>
<dbReference type="InterPro" id="IPR009014">
    <property type="entry name" value="Transketo_C/PFOR_II"/>
</dbReference>
<evidence type="ECO:0000313" key="13">
    <source>
        <dbReference type="EMBL" id="QUV92992.1"/>
    </source>
</evidence>
<dbReference type="InterPro" id="IPR005478">
    <property type="entry name" value="Transketolase_bac-like"/>
</dbReference>
<evidence type="ECO:0000256" key="2">
    <source>
        <dbReference type="ARBA" id="ARBA00001964"/>
    </source>
</evidence>
<dbReference type="SMART" id="SM00861">
    <property type="entry name" value="Transket_pyr"/>
    <property type="match status" value="1"/>
</dbReference>
<dbReference type="InterPro" id="IPR033247">
    <property type="entry name" value="Transketolase_fam"/>
</dbReference>
<evidence type="ECO:0000256" key="5">
    <source>
        <dbReference type="ARBA" id="ARBA00013152"/>
    </source>
</evidence>
<dbReference type="SUPFAM" id="SSF52518">
    <property type="entry name" value="Thiamin diphosphate-binding fold (THDP-binding)"/>
    <property type="match status" value="2"/>
</dbReference>
<dbReference type="PANTHER" id="PTHR43522:SF2">
    <property type="entry name" value="TRANSKETOLASE 1-RELATED"/>
    <property type="match status" value="1"/>
</dbReference>
<evidence type="ECO:0000256" key="7">
    <source>
        <dbReference type="ARBA" id="ARBA00022723"/>
    </source>
</evidence>
<dbReference type="InterPro" id="IPR029061">
    <property type="entry name" value="THDP-binding"/>
</dbReference>
<comment type="similarity">
    <text evidence="3">Belongs to the transketolase family.</text>
</comment>
<comment type="cofactor">
    <cofactor evidence="2">
        <name>thiamine diphosphate</name>
        <dbReference type="ChEBI" id="CHEBI:58937"/>
    </cofactor>
</comment>
<feature type="domain" description="Transketolase-like pyrimidine-binding" evidence="12">
    <location>
        <begin position="360"/>
        <end position="531"/>
    </location>
</feature>
<dbReference type="CDD" id="cd02012">
    <property type="entry name" value="TPP_TK"/>
    <property type="match status" value="1"/>
</dbReference>
<evidence type="ECO:0000259" key="12">
    <source>
        <dbReference type="SMART" id="SM00861"/>
    </source>
</evidence>
<reference evidence="13 14" key="1">
    <citation type="submission" date="2021-03" db="EMBL/GenBank/DDBJ databases">
        <title>Genomic and phenotypic characterization of Chloracidobacterium isolates provides evidence for multiple species.</title>
        <authorList>
            <person name="Saini M.K."/>
            <person name="Costas A.M.G."/>
            <person name="Tank M."/>
            <person name="Bryant D.A."/>
        </authorList>
    </citation>
    <scope>NUCLEOTIDE SEQUENCE [LARGE SCALE GENOMIC DNA]</scope>
    <source>
        <strain evidence="13 14">N</strain>
    </source>
</reference>
<comment type="subunit">
    <text evidence="4">Homodimer.</text>
</comment>
<evidence type="ECO:0000256" key="4">
    <source>
        <dbReference type="ARBA" id="ARBA00011738"/>
    </source>
</evidence>
<dbReference type="Pfam" id="PF00456">
    <property type="entry name" value="Transketolase_N"/>
    <property type="match status" value="1"/>
</dbReference>
<dbReference type="Pfam" id="PF02779">
    <property type="entry name" value="Transket_pyr"/>
    <property type="match status" value="1"/>
</dbReference>
<keyword evidence="9" id="KW-0786">Thiamine pyrophosphate</keyword>
<name>A0ABX8AYU6_9BACT</name>
<evidence type="ECO:0000256" key="9">
    <source>
        <dbReference type="ARBA" id="ARBA00023052"/>
    </source>
</evidence>
<evidence type="ECO:0000256" key="11">
    <source>
        <dbReference type="NCBIfam" id="TIGR00232"/>
    </source>
</evidence>
<keyword evidence="6 13" id="KW-0808">Transferase</keyword>
<dbReference type="GO" id="GO:0004802">
    <property type="term" value="F:transketolase activity"/>
    <property type="evidence" value="ECO:0007669"/>
    <property type="project" value="UniProtKB-EC"/>
</dbReference>
<keyword evidence="8" id="KW-0460">Magnesium</keyword>
<dbReference type="CDD" id="cd07033">
    <property type="entry name" value="TPP_PYR_DXS_TK_like"/>
    <property type="match status" value="1"/>
</dbReference>
<gene>
    <name evidence="13" type="primary">tkt</name>
    <name evidence="13" type="ORF">J8C05_06270</name>
</gene>
<dbReference type="Gene3D" id="3.40.50.920">
    <property type="match status" value="1"/>
</dbReference>
<evidence type="ECO:0000313" key="14">
    <source>
        <dbReference type="Proteomes" id="UP000677668"/>
    </source>
</evidence>
<keyword evidence="14" id="KW-1185">Reference proteome</keyword>
<comment type="catalytic activity">
    <reaction evidence="10">
        <text>D-sedoheptulose 7-phosphate + D-glyceraldehyde 3-phosphate = aldehydo-D-ribose 5-phosphate + D-xylulose 5-phosphate</text>
        <dbReference type="Rhea" id="RHEA:10508"/>
        <dbReference type="ChEBI" id="CHEBI:57483"/>
        <dbReference type="ChEBI" id="CHEBI:57737"/>
        <dbReference type="ChEBI" id="CHEBI:58273"/>
        <dbReference type="ChEBI" id="CHEBI:59776"/>
        <dbReference type="EC" id="2.2.1.1"/>
    </reaction>
</comment>
<dbReference type="NCBIfam" id="TIGR00232">
    <property type="entry name" value="tktlase_bact"/>
    <property type="match status" value="1"/>
</dbReference>
<dbReference type="EC" id="2.2.1.1" evidence="5 11"/>
<keyword evidence="7" id="KW-0479">Metal-binding</keyword>
<accession>A0ABX8AYU6</accession>
<dbReference type="InterPro" id="IPR005474">
    <property type="entry name" value="Transketolase_N"/>
</dbReference>
<dbReference type="SUPFAM" id="SSF52922">
    <property type="entry name" value="TK C-terminal domain-like"/>
    <property type="match status" value="1"/>
</dbReference>
<dbReference type="InterPro" id="IPR055152">
    <property type="entry name" value="Transketolase-like_C_2"/>
</dbReference>
<protein>
    <recommendedName>
        <fullName evidence="5 11">Transketolase</fullName>
        <ecNumber evidence="5 11">2.2.1.1</ecNumber>
    </recommendedName>
</protein>
<dbReference type="InterPro" id="IPR020826">
    <property type="entry name" value="Transketolase_BS"/>
</dbReference>
<dbReference type="PANTHER" id="PTHR43522">
    <property type="entry name" value="TRANSKETOLASE"/>
    <property type="match status" value="1"/>
</dbReference>
<evidence type="ECO:0000256" key="1">
    <source>
        <dbReference type="ARBA" id="ARBA00001946"/>
    </source>
</evidence>
<evidence type="ECO:0000256" key="10">
    <source>
        <dbReference type="ARBA" id="ARBA00049473"/>
    </source>
</evidence>
<evidence type="ECO:0000256" key="3">
    <source>
        <dbReference type="ARBA" id="ARBA00007131"/>
    </source>
</evidence>
<proteinExistence type="inferred from homology"/>